<protein>
    <submittedName>
        <fullName evidence="1">Uncharacterized protein</fullName>
    </submittedName>
</protein>
<evidence type="ECO:0000313" key="1">
    <source>
        <dbReference type="EMBL" id="MCM1983634.1"/>
    </source>
</evidence>
<reference evidence="1 2" key="1">
    <citation type="journal article" date="2015" name="Genome Announc.">
        <title>Draft Genome Sequence of Filamentous Marine Cyanobacterium Lyngbya confervoides Strain BDU141951.</title>
        <authorList>
            <person name="Chandrababunaidu M.M."/>
            <person name="Sen D."/>
            <person name="Tripathy S."/>
        </authorList>
    </citation>
    <scope>NUCLEOTIDE SEQUENCE [LARGE SCALE GENOMIC DNA]</scope>
    <source>
        <strain evidence="1 2">BDU141951</strain>
    </source>
</reference>
<dbReference type="RefSeq" id="WP_166282531.1">
    <property type="nucleotide sequence ID" value="NZ_JTHE03000066.1"/>
</dbReference>
<dbReference type="AlphaFoldDB" id="A0ABD4T4Q8"/>
<name>A0ABD4T4Q8_9CYAN</name>
<keyword evidence="2" id="KW-1185">Reference proteome</keyword>
<organism evidence="1 2">
    <name type="scientific">Lyngbya confervoides BDU141951</name>
    <dbReference type="NCBI Taxonomy" id="1574623"/>
    <lineage>
        <taxon>Bacteria</taxon>
        <taxon>Bacillati</taxon>
        <taxon>Cyanobacteriota</taxon>
        <taxon>Cyanophyceae</taxon>
        <taxon>Oscillatoriophycideae</taxon>
        <taxon>Oscillatoriales</taxon>
        <taxon>Microcoleaceae</taxon>
        <taxon>Lyngbya</taxon>
    </lineage>
</organism>
<accession>A0ABD4T4Q8</accession>
<dbReference type="Proteomes" id="UP000031561">
    <property type="component" value="Unassembled WGS sequence"/>
</dbReference>
<proteinExistence type="predicted"/>
<sequence>MAEDYAALIPVIDLLEGLEALMDQAPSVEIEQILQAAWLQVSETFPEDFLAATCADAGAAGLRRYLRVKAFFDNPSQHPIQGAELADYYHHRLPLAEERVDFFFPNSPDIKDKR</sequence>
<dbReference type="EMBL" id="JTHE03000066">
    <property type="protein sequence ID" value="MCM1983634.1"/>
    <property type="molecule type" value="Genomic_DNA"/>
</dbReference>
<comment type="caution">
    <text evidence="1">The sequence shown here is derived from an EMBL/GenBank/DDBJ whole genome shotgun (WGS) entry which is preliminary data.</text>
</comment>
<evidence type="ECO:0000313" key="2">
    <source>
        <dbReference type="Proteomes" id="UP000031561"/>
    </source>
</evidence>
<gene>
    <name evidence="1" type="ORF">QQ91_0012480</name>
</gene>